<proteinExistence type="inferred from homology"/>
<comment type="catalytic activity">
    <reaction evidence="6">
        <text>adenosine(37) in tRNA1(Val) + S-adenosyl-L-methionine = N(6)-methyladenosine(37) in tRNA1(Val) + S-adenosyl-L-homocysteine + H(+)</text>
        <dbReference type="Rhea" id="RHEA:43160"/>
        <dbReference type="Rhea" id="RHEA-COMP:10369"/>
        <dbReference type="Rhea" id="RHEA-COMP:10370"/>
        <dbReference type="ChEBI" id="CHEBI:15378"/>
        <dbReference type="ChEBI" id="CHEBI:57856"/>
        <dbReference type="ChEBI" id="CHEBI:59789"/>
        <dbReference type="ChEBI" id="CHEBI:74411"/>
        <dbReference type="ChEBI" id="CHEBI:74449"/>
        <dbReference type="EC" id="2.1.1.223"/>
    </reaction>
</comment>
<evidence type="ECO:0000256" key="3">
    <source>
        <dbReference type="ARBA" id="ARBA00022679"/>
    </source>
</evidence>
<dbReference type="Pfam" id="PF05175">
    <property type="entry name" value="MTS"/>
    <property type="match status" value="1"/>
</dbReference>
<protein>
    <recommendedName>
        <fullName evidence="6">tRNA1(Val) (adenine(37)-N6)-methyltransferase</fullName>
        <ecNumber evidence="6">2.1.1.223</ecNumber>
    </recommendedName>
    <alternativeName>
        <fullName evidence="6">tRNA m6A37 methyltransferase</fullName>
    </alternativeName>
</protein>
<dbReference type="InterPro" id="IPR007848">
    <property type="entry name" value="Small_mtfrase_dom"/>
</dbReference>
<evidence type="ECO:0000256" key="6">
    <source>
        <dbReference type="HAMAP-Rule" id="MF_01872"/>
    </source>
</evidence>
<dbReference type="GO" id="GO:0005737">
    <property type="term" value="C:cytoplasm"/>
    <property type="evidence" value="ECO:0007669"/>
    <property type="project" value="UniProtKB-SubCell"/>
</dbReference>
<evidence type="ECO:0000313" key="8">
    <source>
        <dbReference type="EMBL" id="QFQ11874.1"/>
    </source>
</evidence>
<comment type="subcellular location">
    <subcellularLocation>
        <location evidence="6">Cytoplasm</location>
    </subcellularLocation>
</comment>
<dbReference type="GO" id="GO:0003676">
    <property type="term" value="F:nucleic acid binding"/>
    <property type="evidence" value="ECO:0007669"/>
    <property type="project" value="InterPro"/>
</dbReference>
<dbReference type="GO" id="GO:0032259">
    <property type="term" value="P:methylation"/>
    <property type="evidence" value="ECO:0007669"/>
    <property type="project" value="UniProtKB-KW"/>
</dbReference>
<dbReference type="Gene3D" id="3.40.50.150">
    <property type="entry name" value="Vaccinia Virus protein VP39"/>
    <property type="match status" value="1"/>
</dbReference>
<dbReference type="Proteomes" id="UP000249375">
    <property type="component" value="Chromosome"/>
</dbReference>
<sequence length="234" mass="26834">MKDYFDFKHYRIYHDRCANKVGTDGVLLGAWADVLGDERLLDVGTGSGIIALMIAQRTEKALITGIESNKDAAEQAAENILHSPYQPRIDIVNADFNNWLTEEHFDHIVSNPPYFDEDVLPTDEARSSARHTTSLTLENLIRKSKSLLTEDGKISLIMPYQQLNRIKSICTLERLHLHRETDVITTTGKMPKRCLLTFGKRQRTKLIHNTLQLLEKNGLRTVEHTELTKSFYLW</sequence>
<dbReference type="AlphaFoldDB" id="A0A5P8E4M3"/>
<name>A0A5P8E4M3_9BACT</name>
<dbReference type="KEGG" id="alq:C7Y71_001900"/>
<dbReference type="InterPro" id="IPR029063">
    <property type="entry name" value="SAM-dependent_MTases_sf"/>
</dbReference>
<keyword evidence="1 6" id="KW-0963">Cytoplasm</keyword>
<dbReference type="GO" id="GO:0008033">
    <property type="term" value="P:tRNA processing"/>
    <property type="evidence" value="ECO:0007669"/>
    <property type="project" value="UniProtKB-UniRule"/>
</dbReference>
<dbReference type="EMBL" id="CP033459">
    <property type="protein sequence ID" value="QFQ11874.1"/>
    <property type="molecule type" value="Genomic_DNA"/>
</dbReference>
<evidence type="ECO:0000313" key="9">
    <source>
        <dbReference type="Proteomes" id="UP000249375"/>
    </source>
</evidence>
<feature type="domain" description="Methyltransferase small" evidence="7">
    <location>
        <begin position="37"/>
        <end position="158"/>
    </location>
</feature>
<dbReference type="OrthoDB" id="5383291at2"/>
<evidence type="ECO:0000256" key="1">
    <source>
        <dbReference type="ARBA" id="ARBA00022490"/>
    </source>
</evidence>
<evidence type="ECO:0000256" key="5">
    <source>
        <dbReference type="ARBA" id="ARBA00022694"/>
    </source>
</evidence>
<dbReference type="RefSeq" id="WP_111897751.1">
    <property type="nucleotide sequence ID" value="NZ_CP033459.1"/>
</dbReference>
<keyword evidence="5 6" id="KW-0819">tRNA processing</keyword>
<dbReference type="InterPro" id="IPR050210">
    <property type="entry name" value="tRNA_Adenine-N(6)_MTase"/>
</dbReference>
<evidence type="ECO:0000256" key="2">
    <source>
        <dbReference type="ARBA" id="ARBA00022603"/>
    </source>
</evidence>
<keyword evidence="2 6" id="KW-0489">Methyltransferase</keyword>
<evidence type="ECO:0000259" key="7">
    <source>
        <dbReference type="Pfam" id="PF05175"/>
    </source>
</evidence>
<comment type="similarity">
    <text evidence="6">Belongs to the methyltransferase superfamily. tRNA (adenine-N(6)-)-methyltransferase family.</text>
</comment>
<dbReference type="EC" id="2.1.1.223" evidence="6"/>
<keyword evidence="9" id="KW-1185">Reference proteome</keyword>
<dbReference type="PANTHER" id="PTHR47739:SF1">
    <property type="entry name" value="TRNA1(VAL) (ADENINE(37)-N6)-METHYLTRANSFERASE"/>
    <property type="match status" value="1"/>
</dbReference>
<dbReference type="PROSITE" id="PS00092">
    <property type="entry name" value="N6_MTASE"/>
    <property type="match status" value="1"/>
</dbReference>
<comment type="function">
    <text evidence="6">Specifically methylates the adenine in position 37 of tRNA(1)(Val) (anticodon cmo5UAC).</text>
</comment>
<organism evidence="8 9">
    <name type="scientific">Pseudoprevotella muciniphila</name>
    <dbReference type="NCBI Taxonomy" id="2133944"/>
    <lineage>
        <taxon>Bacteria</taxon>
        <taxon>Pseudomonadati</taxon>
        <taxon>Bacteroidota</taxon>
        <taxon>Bacteroidia</taxon>
        <taxon>Bacteroidales</taxon>
        <taxon>Prevotellaceae</taxon>
        <taxon>Pseudoprevotella</taxon>
    </lineage>
</organism>
<dbReference type="InterPro" id="IPR002052">
    <property type="entry name" value="DNA_methylase_N6_adenine_CS"/>
</dbReference>
<dbReference type="CDD" id="cd02440">
    <property type="entry name" value="AdoMet_MTases"/>
    <property type="match status" value="1"/>
</dbReference>
<accession>A0A5P8E4M3</accession>
<dbReference type="GO" id="GO:0016430">
    <property type="term" value="F:tRNA (adenine-N6)-methyltransferase activity"/>
    <property type="evidence" value="ECO:0007669"/>
    <property type="project" value="UniProtKB-UniRule"/>
</dbReference>
<dbReference type="PANTHER" id="PTHR47739">
    <property type="entry name" value="TRNA1(VAL) (ADENINE(37)-N6)-METHYLTRANSFERASE"/>
    <property type="match status" value="1"/>
</dbReference>
<dbReference type="InterPro" id="IPR022882">
    <property type="entry name" value="tRNA_adenine-N6_MeTrfase"/>
</dbReference>
<dbReference type="SUPFAM" id="SSF53335">
    <property type="entry name" value="S-adenosyl-L-methionine-dependent methyltransferases"/>
    <property type="match status" value="1"/>
</dbReference>
<evidence type="ECO:0000256" key="4">
    <source>
        <dbReference type="ARBA" id="ARBA00022691"/>
    </source>
</evidence>
<dbReference type="PRINTS" id="PR00507">
    <property type="entry name" value="N12N6MTFRASE"/>
</dbReference>
<gene>
    <name evidence="8" type="ORF">C7Y71_001900</name>
</gene>
<dbReference type="HAMAP" id="MF_01872">
    <property type="entry name" value="tRNA_methyltr_YfiC"/>
    <property type="match status" value="1"/>
</dbReference>
<reference evidence="8 9" key="1">
    <citation type="submission" date="2018-11" db="EMBL/GenBank/DDBJ databases">
        <authorList>
            <person name="Na S.W."/>
            <person name="Baik M."/>
        </authorList>
    </citation>
    <scope>NUCLEOTIDE SEQUENCE [LARGE SCALE GENOMIC DNA]</scope>
    <source>
        <strain evidence="8 9">E39</strain>
    </source>
</reference>
<keyword evidence="3 6" id="KW-0808">Transferase</keyword>
<keyword evidence="4 6" id="KW-0949">S-adenosyl-L-methionine</keyword>